<dbReference type="InterPro" id="IPR012171">
    <property type="entry name" value="Fatty_acid_desaturase"/>
</dbReference>
<feature type="transmembrane region" description="Helical" evidence="1">
    <location>
        <begin position="206"/>
        <end position="225"/>
    </location>
</feature>
<evidence type="ECO:0000313" key="4">
    <source>
        <dbReference type="Proteomes" id="UP001197974"/>
    </source>
</evidence>
<feature type="transmembrane region" description="Helical" evidence="1">
    <location>
        <begin position="54"/>
        <end position="76"/>
    </location>
</feature>
<keyword evidence="1" id="KW-0472">Membrane</keyword>
<organism evidence="3 4">
    <name type="scientific">Bacillus carboniphilus</name>
    <dbReference type="NCBI Taxonomy" id="86663"/>
    <lineage>
        <taxon>Bacteria</taxon>
        <taxon>Bacillati</taxon>
        <taxon>Bacillota</taxon>
        <taxon>Bacilli</taxon>
        <taxon>Bacillales</taxon>
        <taxon>Bacillaceae</taxon>
        <taxon>Bacillus</taxon>
    </lineage>
</organism>
<keyword evidence="3" id="KW-0560">Oxidoreductase</keyword>
<evidence type="ECO:0000313" key="3">
    <source>
        <dbReference type="EMBL" id="WLR42685.1"/>
    </source>
</evidence>
<evidence type="ECO:0000256" key="1">
    <source>
        <dbReference type="SAM" id="Phobius"/>
    </source>
</evidence>
<reference evidence="3 4" key="1">
    <citation type="submission" date="2023-06" db="EMBL/GenBank/DDBJ databases">
        <title>Five Gram-positive bacteria isolated from mangrove sediments in Shenzhen, Guangdong, China.</title>
        <authorList>
            <person name="Yu S."/>
            <person name="Zheng W."/>
            <person name="Huang Y."/>
        </authorList>
    </citation>
    <scope>NUCLEOTIDE SEQUENCE [LARGE SCALE GENOMIC DNA]</scope>
    <source>
        <strain evidence="3 4">SaN35-3</strain>
    </source>
</reference>
<proteinExistence type="predicted"/>
<name>A0ABY9JTH8_9BACI</name>
<feature type="transmembrane region" description="Helical" evidence="1">
    <location>
        <begin position="30"/>
        <end position="48"/>
    </location>
</feature>
<keyword evidence="1" id="KW-1133">Transmembrane helix</keyword>
<dbReference type="Proteomes" id="UP001197974">
    <property type="component" value="Chromosome"/>
</dbReference>
<protein>
    <submittedName>
        <fullName evidence="3">Acyl-CoA desaturase</fullName>
        <ecNumber evidence="3">1.14.19.-</ecNumber>
    </submittedName>
</protein>
<feature type="transmembrane region" description="Helical" evidence="1">
    <location>
        <begin position="180"/>
        <end position="200"/>
    </location>
</feature>
<dbReference type="EMBL" id="CP129013">
    <property type="protein sequence ID" value="WLR42685.1"/>
    <property type="molecule type" value="Genomic_DNA"/>
</dbReference>
<dbReference type="Pfam" id="PF00487">
    <property type="entry name" value="FA_desaturase"/>
    <property type="match status" value="1"/>
</dbReference>
<evidence type="ECO:0000259" key="2">
    <source>
        <dbReference type="Pfam" id="PF00487"/>
    </source>
</evidence>
<gene>
    <name evidence="3" type="ORF">LC087_18725</name>
</gene>
<sequence>MKPLRSFAWYAKEIKPFIPDQAFKPSATKLIGGLSFLLIVVSCSWIIIQYRPMFIISLSLSFIIGICFSGMIILSHELMHGTIVRKKWMQHFFGAILFWPISISPVFWIRWHNLSHHVHTQDHKHDPDIKYVFASKGIWRGIPFFIHALYKLTILCISSSLYAHIVLFNHLKELPFKKRTIILISSFLPTISWILLLVLIGFKSWLFVYLLPLFVANYILGLYLNTQHYLNPETKVNDPLANTLTINVPRWVNWIHFNFSYHTEHHIFPGMNSKYYPLVKKQLKEKFPDLYQEMSVVEALKLWFRTRKNEFNYTKLRDSYQITGSEKEYRGIKETFKERERNKSR</sequence>
<dbReference type="PANTHER" id="PTHR19353:SF19">
    <property type="entry name" value="DELTA(5) FATTY ACID DESATURASE C-RELATED"/>
    <property type="match status" value="1"/>
</dbReference>
<feature type="transmembrane region" description="Helical" evidence="1">
    <location>
        <begin position="148"/>
        <end position="168"/>
    </location>
</feature>
<dbReference type="EC" id="1.14.19.-" evidence="3"/>
<dbReference type="PANTHER" id="PTHR19353">
    <property type="entry name" value="FATTY ACID DESATURASE 2"/>
    <property type="match status" value="1"/>
</dbReference>
<dbReference type="RefSeq" id="WP_226542271.1">
    <property type="nucleotide sequence ID" value="NZ_CP129013.1"/>
</dbReference>
<accession>A0ABY9JTH8</accession>
<feature type="domain" description="Fatty acid desaturase" evidence="2">
    <location>
        <begin position="60"/>
        <end position="294"/>
    </location>
</feature>
<keyword evidence="4" id="KW-1185">Reference proteome</keyword>
<dbReference type="InterPro" id="IPR005804">
    <property type="entry name" value="FA_desaturase_dom"/>
</dbReference>
<dbReference type="CDD" id="cd03506">
    <property type="entry name" value="Delta6-FADS-like"/>
    <property type="match status" value="1"/>
</dbReference>
<keyword evidence="1" id="KW-0812">Transmembrane</keyword>
<feature type="transmembrane region" description="Helical" evidence="1">
    <location>
        <begin position="88"/>
        <end position="109"/>
    </location>
</feature>
<dbReference type="GO" id="GO:0016491">
    <property type="term" value="F:oxidoreductase activity"/>
    <property type="evidence" value="ECO:0007669"/>
    <property type="project" value="UniProtKB-KW"/>
</dbReference>